<organism evidence="1">
    <name type="scientific">marine metagenome</name>
    <dbReference type="NCBI Taxonomy" id="408172"/>
    <lineage>
        <taxon>unclassified sequences</taxon>
        <taxon>metagenomes</taxon>
        <taxon>ecological metagenomes</taxon>
    </lineage>
</organism>
<gene>
    <name evidence="1" type="ORF">METZ01_LOCUS463573</name>
</gene>
<proteinExistence type="predicted"/>
<accession>A0A383AT43</accession>
<protein>
    <submittedName>
        <fullName evidence="1">Uncharacterized protein</fullName>
    </submittedName>
</protein>
<name>A0A383AT43_9ZZZZ</name>
<dbReference type="EMBL" id="UINC01194569">
    <property type="protein sequence ID" value="SVE10719.1"/>
    <property type="molecule type" value="Genomic_DNA"/>
</dbReference>
<sequence length="249" mass="24353">YADNCGTCDDDSSNDCVQDCAGTWGGSLVNDDCGVCDGGNADDLGCGCFEAGPSGCDNVCNSTAVVDCAGVCGGDSVLSGCDNTCNSTLADDECGVCDGDGSSCSSVTISFGAFTSDSVEILYTSSGDISGYQFDVSGLDGLTVSAGNFMASAANGTVIGFSLTGDTLPAGSGTLATLGYSTVTDQYSSLSLGNFGAITDGNGNPYATVSFGDDEDHGPADCAGTFGGLLVDDDCGVCDGGNADDLGCG</sequence>
<feature type="non-terminal residue" evidence="1">
    <location>
        <position position="249"/>
    </location>
</feature>
<dbReference type="AlphaFoldDB" id="A0A383AT43"/>
<evidence type="ECO:0000313" key="1">
    <source>
        <dbReference type="EMBL" id="SVE10719.1"/>
    </source>
</evidence>
<reference evidence="1" key="1">
    <citation type="submission" date="2018-05" db="EMBL/GenBank/DDBJ databases">
        <authorList>
            <person name="Lanie J.A."/>
            <person name="Ng W.-L."/>
            <person name="Kazmierczak K.M."/>
            <person name="Andrzejewski T.M."/>
            <person name="Davidsen T.M."/>
            <person name="Wayne K.J."/>
            <person name="Tettelin H."/>
            <person name="Glass J.I."/>
            <person name="Rusch D."/>
            <person name="Podicherti R."/>
            <person name="Tsui H.-C.T."/>
            <person name="Winkler M.E."/>
        </authorList>
    </citation>
    <scope>NUCLEOTIDE SEQUENCE</scope>
</reference>
<feature type="non-terminal residue" evidence="1">
    <location>
        <position position="1"/>
    </location>
</feature>